<feature type="compositionally biased region" description="Pro residues" evidence="3">
    <location>
        <begin position="303"/>
        <end position="319"/>
    </location>
</feature>
<dbReference type="SUPFAM" id="SSF48452">
    <property type="entry name" value="TPR-like"/>
    <property type="match status" value="1"/>
</dbReference>
<dbReference type="Gene3D" id="1.25.40.10">
    <property type="entry name" value="Tetratricopeptide repeat domain"/>
    <property type="match status" value="1"/>
</dbReference>
<keyword evidence="7" id="KW-1185">Reference proteome</keyword>
<dbReference type="InterPro" id="IPR036116">
    <property type="entry name" value="FN3_sf"/>
</dbReference>
<evidence type="ECO:0000259" key="5">
    <source>
        <dbReference type="PROSITE" id="PS50853"/>
    </source>
</evidence>
<dbReference type="InterPro" id="IPR013783">
    <property type="entry name" value="Ig-like_fold"/>
</dbReference>
<feature type="region of interest" description="Disordered" evidence="3">
    <location>
        <begin position="142"/>
        <end position="349"/>
    </location>
</feature>
<keyword evidence="4" id="KW-0812">Transmembrane</keyword>
<dbReference type="CDD" id="cd00063">
    <property type="entry name" value="FN3"/>
    <property type="match status" value="1"/>
</dbReference>
<sequence>MSQPSPLAPARQQAHALAEAGDLVGAIALLERAVALGKVNLAEGDPDVLRTALQLGRVLQKDDDPAGARRVLEDAYGAGLFRLGDSDALMLEISHEIGVVAEELGNKHEARKAFSRVAEWGPAKLGGGHPAVTRARAYLGQDQEASVRHEPAAQPQSAPPASVRPTPAVPPPVQQRNIPPAPQTSIPPTPQTSAPPAPQTSAPPAYQPPSRPTYQPSAPPAHQPSDQPAGEEPTTAFSALEEPTTALPPITPARPAQVQPPTPAIQQTWQAQPQPRPQPQRQIPQVHQQEPETLQPTAQPQQMPQPPHQMPQPQQPAPAYPQARQTWHEQPPAWAPPQQPFAHQAPPQSYDQKAKRGLGIFAAIAAVLAAVIAVSALVFVLANRSGDKNDSDVPTLGGKPPTDVAIKDEGTSIKVSWQDPANGSVSFLVAMAQPGQQLKPVGTIGPGQTSYEINALSPTLNYCFAVVAVYRDNKFATSQQSCTDRPNATK</sequence>
<dbReference type="RefSeq" id="WP_378976212.1">
    <property type="nucleotide sequence ID" value="NZ_JBHTBJ010000043.1"/>
</dbReference>
<name>A0ABW2I2J4_9ACTN</name>
<feature type="compositionally biased region" description="Low complexity" evidence="3">
    <location>
        <begin position="264"/>
        <end position="288"/>
    </location>
</feature>
<feature type="domain" description="Fibronectin type-III" evidence="5">
    <location>
        <begin position="400"/>
        <end position="488"/>
    </location>
</feature>
<protein>
    <submittedName>
        <fullName evidence="6">Fibronectin type III domain-containing protein</fullName>
    </submittedName>
</protein>
<dbReference type="InterPro" id="IPR011990">
    <property type="entry name" value="TPR-like_helical_dom_sf"/>
</dbReference>
<evidence type="ECO:0000256" key="4">
    <source>
        <dbReference type="SAM" id="Phobius"/>
    </source>
</evidence>
<keyword evidence="1" id="KW-0326">Glycosidase</keyword>
<proteinExistence type="predicted"/>
<evidence type="ECO:0000256" key="2">
    <source>
        <dbReference type="ARBA" id="ARBA00023326"/>
    </source>
</evidence>
<feature type="transmembrane region" description="Helical" evidence="4">
    <location>
        <begin position="358"/>
        <end position="382"/>
    </location>
</feature>
<dbReference type="PROSITE" id="PS50853">
    <property type="entry name" value="FN3"/>
    <property type="match status" value="1"/>
</dbReference>
<comment type="caution">
    <text evidence="6">The sequence shown here is derived from an EMBL/GenBank/DDBJ whole genome shotgun (WGS) entry which is preliminary data.</text>
</comment>
<dbReference type="InterPro" id="IPR003961">
    <property type="entry name" value="FN3_dom"/>
</dbReference>
<evidence type="ECO:0000313" key="6">
    <source>
        <dbReference type="EMBL" id="MFC7279101.1"/>
    </source>
</evidence>
<evidence type="ECO:0000256" key="3">
    <source>
        <dbReference type="SAM" id="MobiDB-lite"/>
    </source>
</evidence>
<dbReference type="EMBL" id="JBHTBJ010000043">
    <property type="protein sequence ID" value="MFC7279101.1"/>
    <property type="molecule type" value="Genomic_DNA"/>
</dbReference>
<keyword evidence="2" id="KW-0624">Polysaccharide degradation</keyword>
<feature type="compositionally biased region" description="Pro residues" evidence="3">
    <location>
        <begin position="167"/>
        <end position="198"/>
    </location>
</feature>
<feature type="compositionally biased region" description="Pro residues" evidence="3">
    <location>
        <begin position="205"/>
        <end position="222"/>
    </location>
</feature>
<dbReference type="Gene3D" id="2.60.40.10">
    <property type="entry name" value="Immunoglobulins"/>
    <property type="match status" value="1"/>
</dbReference>
<keyword evidence="4" id="KW-1133">Transmembrane helix</keyword>
<evidence type="ECO:0000256" key="1">
    <source>
        <dbReference type="ARBA" id="ARBA00023295"/>
    </source>
</evidence>
<dbReference type="Proteomes" id="UP001596548">
    <property type="component" value="Unassembled WGS sequence"/>
</dbReference>
<accession>A0ABW2I2J4</accession>
<keyword evidence="2" id="KW-0119">Carbohydrate metabolism</keyword>
<keyword evidence="4" id="KW-0472">Membrane</keyword>
<gene>
    <name evidence="6" type="ORF">ACFQS1_34495</name>
</gene>
<feature type="compositionally biased region" description="Low complexity" evidence="3">
    <location>
        <begin position="152"/>
        <end position="161"/>
    </location>
</feature>
<reference evidence="7" key="1">
    <citation type="journal article" date="2019" name="Int. J. Syst. Evol. Microbiol.">
        <title>The Global Catalogue of Microorganisms (GCM) 10K type strain sequencing project: providing services to taxonomists for standard genome sequencing and annotation.</title>
        <authorList>
            <consortium name="The Broad Institute Genomics Platform"/>
            <consortium name="The Broad Institute Genome Sequencing Center for Infectious Disease"/>
            <person name="Wu L."/>
            <person name="Ma J."/>
        </authorList>
    </citation>
    <scope>NUCLEOTIDE SEQUENCE [LARGE SCALE GENOMIC DNA]</scope>
    <source>
        <strain evidence="7">XZYJT-10</strain>
    </source>
</reference>
<dbReference type="SUPFAM" id="SSF49265">
    <property type="entry name" value="Fibronectin type III"/>
    <property type="match status" value="1"/>
</dbReference>
<evidence type="ECO:0000313" key="7">
    <source>
        <dbReference type="Proteomes" id="UP001596548"/>
    </source>
</evidence>
<organism evidence="6 7">
    <name type="scientific">Paractinoplanes rhizophilus</name>
    <dbReference type="NCBI Taxonomy" id="1416877"/>
    <lineage>
        <taxon>Bacteria</taxon>
        <taxon>Bacillati</taxon>
        <taxon>Actinomycetota</taxon>
        <taxon>Actinomycetes</taxon>
        <taxon>Micromonosporales</taxon>
        <taxon>Micromonosporaceae</taxon>
        <taxon>Paractinoplanes</taxon>
    </lineage>
</organism>
<dbReference type="Pfam" id="PF00041">
    <property type="entry name" value="fn3"/>
    <property type="match status" value="1"/>
</dbReference>
<keyword evidence="1" id="KW-0378">Hydrolase</keyword>